<proteinExistence type="predicted"/>
<dbReference type="EMBL" id="JAUJEA010000003">
    <property type="protein sequence ID" value="MDN5201857.1"/>
    <property type="molecule type" value="Genomic_DNA"/>
</dbReference>
<keyword evidence="3" id="KW-1185">Reference proteome</keyword>
<feature type="transmembrane region" description="Helical" evidence="1">
    <location>
        <begin position="59"/>
        <end position="82"/>
    </location>
</feature>
<keyword evidence="1" id="KW-0812">Transmembrane</keyword>
<organism evidence="2 3">
    <name type="scientific">Splendidivirga corallicola</name>
    <dbReference type="NCBI Taxonomy" id="3051826"/>
    <lineage>
        <taxon>Bacteria</taxon>
        <taxon>Pseudomonadati</taxon>
        <taxon>Bacteroidota</taxon>
        <taxon>Cytophagia</taxon>
        <taxon>Cytophagales</taxon>
        <taxon>Splendidivirgaceae</taxon>
        <taxon>Splendidivirga</taxon>
    </lineage>
</organism>
<feature type="transmembrane region" description="Helical" evidence="1">
    <location>
        <begin position="102"/>
        <end position="128"/>
    </location>
</feature>
<accession>A0ABT8KPA6</accession>
<sequence length="177" mass="20780">MLKSLSAQQQNKLSGLLKNFMMDKKEFNKKMEELETPEVHPQRHQKQFKMYLINTKKSATFGILFILTPFLFLFGVLFKYYLKIDFGIFTGFQEWLISLEDISLFATFMVRFLLLGGPLIAILINLIAILHFQYDSIAKEISLTIRIKWLNILIIALCTLIMSIFFFYLLVENINHP</sequence>
<dbReference type="RefSeq" id="WP_346751882.1">
    <property type="nucleotide sequence ID" value="NZ_JAUJEA010000003.1"/>
</dbReference>
<dbReference type="Proteomes" id="UP001172082">
    <property type="component" value="Unassembled WGS sequence"/>
</dbReference>
<evidence type="ECO:0000313" key="2">
    <source>
        <dbReference type="EMBL" id="MDN5201857.1"/>
    </source>
</evidence>
<comment type="caution">
    <text evidence="2">The sequence shown here is derived from an EMBL/GenBank/DDBJ whole genome shotgun (WGS) entry which is preliminary data.</text>
</comment>
<evidence type="ECO:0008006" key="4">
    <source>
        <dbReference type="Google" id="ProtNLM"/>
    </source>
</evidence>
<keyword evidence="1" id="KW-0472">Membrane</keyword>
<keyword evidence="1" id="KW-1133">Transmembrane helix</keyword>
<reference evidence="2" key="1">
    <citation type="submission" date="2023-06" db="EMBL/GenBank/DDBJ databases">
        <title>Genomic of Parafulvivirga corallium.</title>
        <authorList>
            <person name="Wang G."/>
        </authorList>
    </citation>
    <scope>NUCLEOTIDE SEQUENCE</scope>
    <source>
        <strain evidence="2">BMA10</strain>
    </source>
</reference>
<gene>
    <name evidence="2" type="ORF">QQ008_10800</name>
</gene>
<feature type="transmembrane region" description="Helical" evidence="1">
    <location>
        <begin position="149"/>
        <end position="171"/>
    </location>
</feature>
<evidence type="ECO:0000256" key="1">
    <source>
        <dbReference type="SAM" id="Phobius"/>
    </source>
</evidence>
<evidence type="ECO:0000313" key="3">
    <source>
        <dbReference type="Proteomes" id="UP001172082"/>
    </source>
</evidence>
<name>A0ABT8KPA6_9BACT</name>
<protein>
    <recommendedName>
        <fullName evidence="4">Succinate dehydrogenase subunit 4</fullName>
    </recommendedName>
</protein>